<dbReference type="PANTHER" id="PTHR22884">
    <property type="entry name" value="SET DOMAIN PROTEINS"/>
    <property type="match status" value="1"/>
</dbReference>
<comment type="caution">
    <text evidence="10">The sequence shown here is derived from an EMBL/GenBank/DDBJ whole genome shotgun (WGS) entry which is preliminary data.</text>
</comment>
<evidence type="ECO:0000259" key="8">
    <source>
        <dbReference type="PROSITE" id="PS50280"/>
    </source>
</evidence>
<dbReference type="InterPro" id="IPR003616">
    <property type="entry name" value="Post-SET_dom"/>
</dbReference>
<evidence type="ECO:0000256" key="4">
    <source>
        <dbReference type="ARBA" id="ARBA00022603"/>
    </source>
</evidence>
<dbReference type="InterPro" id="IPR046341">
    <property type="entry name" value="SET_dom_sf"/>
</dbReference>
<keyword evidence="6" id="KW-0949">S-adenosyl-L-methionine</keyword>
<dbReference type="PROSITE" id="PS50868">
    <property type="entry name" value="POST_SET"/>
    <property type="match status" value="1"/>
</dbReference>
<evidence type="ECO:0000256" key="6">
    <source>
        <dbReference type="ARBA" id="ARBA00022691"/>
    </source>
</evidence>
<keyword evidence="5" id="KW-0808">Transferase</keyword>
<reference evidence="10" key="1">
    <citation type="submission" date="2023-06" db="EMBL/GenBank/DDBJ databases">
        <authorList>
            <person name="Kurt Z."/>
        </authorList>
    </citation>
    <scope>NUCLEOTIDE SEQUENCE</scope>
</reference>
<reference evidence="11 12" key="2">
    <citation type="submission" date="2024-07" db="EMBL/GenBank/DDBJ databases">
        <authorList>
            <person name="Akdeniz Z."/>
        </authorList>
    </citation>
    <scope>NUCLEOTIDE SEQUENCE [LARGE SCALE GENOMIC DNA]</scope>
</reference>
<keyword evidence="4" id="KW-0489">Methyltransferase</keyword>
<evidence type="ECO:0000256" key="7">
    <source>
        <dbReference type="ARBA" id="ARBA00023242"/>
    </source>
</evidence>
<dbReference type="EMBL" id="CATOUU010000424">
    <property type="protein sequence ID" value="CAI9928997.1"/>
    <property type="molecule type" value="Genomic_DNA"/>
</dbReference>
<protein>
    <submittedName>
        <fullName evidence="10">Histone-lysine N-methyltransferase SETD1</fullName>
    </submittedName>
    <submittedName>
        <fullName evidence="11">Histone-lysine_N-methyltransferase SETD1</fullName>
    </submittedName>
</protein>
<gene>
    <name evidence="10" type="ORF">HINF_LOCUS16642</name>
    <name evidence="11" type="ORF">HINF_LOCUS18926</name>
</gene>
<feature type="domain" description="SET" evidence="8">
    <location>
        <begin position="73"/>
        <end position="187"/>
    </location>
</feature>
<organism evidence="10">
    <name type="scientific">Hexamita inflata</name>
    <dbReference type="NCBI Taxonomy" id="28002"/>
    <lineage>
        <taxon>Eukaryota</taxon>
        <taxon>Metamonada</taxon>
        <taxon>Diplomonadida</taxon>
        <taxon>Hexamitidae</taxon>
        <taxon>Hexamitinae</taxon>
        <taxon>Hexamita</taxon>
    </lineage>
</organism>
<evidence type="ECO:0000313" key="12">
    <source>
        <dbReference type="Proteomes" id="UP001642409"/>
    </source>
</evidence>
<evidence type="ECO:0000256" key="3">
    <source>
        <dbReference type="ARBA" id="ARBA00022454"/>
    </source>
</evidence>
<dbReference type="SUPFAM" id="SSF82199">
    <property type="entry name" value="SET domain"/>
    <property type="match status" value="1"/>
</dbReference>
<dbReference type="EMBL" id="CAXDID020000049">
    <property type="protein sequence ID" value="CAL6004527.1"/>
    <property type="molecule type" value="Genomic_DNA"/>
</dbReference>
<feature type="domain" description="Post-SET" evidence="9">
    <location>
        <begin position="195"/>
        <end position="211"/>
    </location>
</feature>
<evidence type="ECO:0000256" key="2">
    <source>
        <dbReference type="ARBA" id="ARBA00004286"/>
    </source>
</evidence>
<sequence>MQFFNLEEIGFKTPTQTTVLTPEVEEQNFKLNMSLQTIRDLNAKKLRDCQKLIVSREKKQSHNIQVIHYAQKPSTIVQRSSIHGFGLFASKLIKQGEQIIEYQGQKIDSLLNDLVENTYQQNGFESTYMFRMGNTPHVIDATFIGNGARFANHSCSPNATSKLIGSKVFLIALQNIDIGEEIVYNYNMRRIDGLPRVACYCGFDNCNGYMDNVK</sequence>
<dbReference type="GO" id="GO:0032259">
    <property type="term" value="P:methylation"/>
    <property type="evidence" value="ECO:0007669"/>
    <property type="project" value="UniProtKB-KW"/>
</dbReference>
<keyword evidence="12" id="KW-1185">Reference proteome</keyword>
<keyword evidence="3" id="KW-0158">Chromosome</keyword>
<comment type="subcellular location">
    <subcellularLocation>
        <location evidence="2">Chromosome</location>
    </subcellularLocation>
    <subcellularLocation>
        <location evidence="1">Nucleus</location>
    </subcellularLocation>
</comment>
<evidence type="ECO:0000256" key="1">
    <source>
        <dbReference type="ARBA" id="ARBA00004123"/>
    </source>
</evidence>
<accession>A0AA86P2K0</accession>
<dbReference type="PROSITE" id="PS50280">
    <property type="entry name" value="SET"/>
    <property type="match status" value="1"/>
</dbReference>
<dbReference type="Gene3D" id="2.170.270.10">
    <property type="entry name" value="SET domain"/>
    <property type="match status" value="1"/>
</dbReference>
<dbReference type="Pfam" id="PF00856">
    <property type="entry name" value="SET"/>
    <property type="match status" value="1"/>
</dbReference>
<dbReference type="GO" id="GO:0005634">
    <property type="term" value="C:nucleus"/>
    <property type="evidence" value="ECO:0007669"/>
    <property type="project" value="UniProtKB-SubCell"/>
</dbReference>
<dbReference type="InterPro" id="IPR050777">
    <property type="entry name" value="SET2_Histone-Lys_MeTrsfase"/>
</dbReference>
<dbReference type="GO" id="GO:0008168">
    <property type="term" value="F:methyltransferase activity"/>
    <property type="evidence" value="ECO:0007669"/>
    <property type="project" value="UniProtKB-KW"/>
</dbReference>
<evidence type="ECO:0000313" key="10">
    <source>
        <dbReference type="EMBL" id="CAI9928997.1"/>
    </source>
</evidence>
<dbReference type="AlphaFoldDB" id="A0AA86P2K0"/>
<evidence type="ECO:0000313" key="11">
    <source>
        <dbReference type="EMBL" id="CAL6004527.1"/>
    </source>
</evidence>
<dbReference type="Proteomes" id="UP001642409">
    <property type="component" value="Unassembled WGS sequence"/>
</dbReference>
<dbReference type="InterPro" id="IPR001214">
    <property type="entry name" value="SET_dom"/>
</dbReference>
<proteinExistence type="predicted"/>
<evidence type="ECO:0000259" key="9">
    <source>
        <dbReference type="PROSITE" id="PS50868"/>
    </source>
</evidence>
<dbReference type="SMART" id="SM00317">
    <property type="entry name" value="SET"/>
    <property type="match status" value="1"/>
</dbReference>
<evidence type="ECO:0000256" key="5">
    <source>
        <dbReference type="ARBA" id="ARBA00022679"/>
    </source>
</evidence>
<name>A0AA86P2K0_9EUKA</name>
<dbReference type="GO" id="GO:0005694">
    <property type="term" value="C:chromosome"/>
    <property type="evidence" value="ECO:0007669"/>
    <property type="project" value="UniProtKB-SubCell"/>
</dbReference>
<keyword evidence="7" id="KW-0539">Nucleus</keyword>